<evidence type="ECO:0008006" key="3">
    <source>
        <dbReference type="Google" id="ProtNLM"/>
    </source>
</evidence>
<gene>
    <name evidence="1" type="ORF">ZT3D7_G10095</name>
</gene>
<dbReference type="AlphaFoldDB" id="A0A1X7S5Z8"/>
<reference evidence="1 2" key="1">
    <citation type="submission" date="2016-06" db="EMBL/GenBank/DDBJ databases">
        <authorList>
            <person name="Kjaerup R.B."/>
            <person name="Dalgaard T.S."/>
            <person name="Juul-Madsen H.R."/>
        </authorList>
    </citation>
    <scope>NUCLEOTIDE SEQUENCE [LARGE SCALE GENOMIC DNA]</scope>
</reference>
<proteinExistence type="predicted"/>
<evidence type="ECO:0000313" key="1">
    <source>
        <dbReference type="EMBL" id="SMQ54940.1"/>
    </source>
</evidence>
<dbReference type="Proteomes" id="UP000215127">
    <property type="component" value="Chromosome 10"/>
</dbReference>
<keyword evidence="2" id="KW-1185">Reference proteome</keyword>
<accession>A0A1X7S5Z8</accession>
<protein>
    <recommendedName>
        <fullName evidence="3">SnoaL-like domain-containing protein</fullName>
    </recommendedName>
</protein>
<sequence>MASPSTVHSKAHAFATSYAAAMALSQDPSTSSPLSVATALAAHYSPNHTTFSLGSVNQMGSDPTPIVTGYLNMLTACGLGYNIHVTNTRVEVISDAAAAVWMTFRIEPAEGAGVEGWEWTNVYGFRDGGRQNGLDVEGKWEYAISDQEIEGVLKRRPDFLRGFGAA</sequence>
<evidence type="ECO:0000313" key="2">
    <source>
        <dbReference type="Proteomes" id="UP000215127"/>
    </source>
</evidence>
<organism evidence="1 2">
    <name type="scientific">Zymoseptoria tritici (strain ST99CH_3D7)</name>
    <dbReference type="NCBI Taxonomy" id="1276538"/>
    <lineage>
        <taxon>Eukaryota</taxon>
        <taxon>Fungi</taxon>
        <taxon>Dikarya</taxon>
        <taxon>Ascomycota</taxon>
        <taxon>Pezizomycotina</taxon>
        <taxon>Dothideomycetes</taxon>
        <taxon>Dothideomycetidae</taxon>
        <taxon>Mycosphaerellales</taxon>
        <taxon>Mycosphaerellaceae</taxon>
        <taxon>Zymoseptoria</taxon>
    </lineage>
</organism>
<name>A0A1X7S5Z8_ZYMT9</name>
<dbReference type="EMBL" id="LT853701">
    <property type="protein sequence ID" value="SMQ54940.1"/>
    <property type="molecule type" value="Genomic_DNA"/>
</dbReference>